<evidence type="ECO:0000313" key="6">
    <source>
        <dbReference type="EMBL" id="SDC71159.1"/>
    </source>
</evidence>
<accession>A0A1G6NTM3</accession>
<dbReference type="AlphaFoldDB" id="A0A1G6NTM3"/>
<evidence type="ECO:0000313" key="7">
    <source>
        <dbReference type="Proteomes" id="UP000199322"/>
    </source>
</evidence>
<dbReference type="GO" id="GO:0016887">
    <property type="term" value="F:ATP hydrolysis activity"/>
    <property type="evidence" value="ECO:0007669"/>
    <property type="project" value="InterPro"/>
</dbReference>
<evidence type="ECO:0000256" key="3">
    <source>
        <dbReference type="ARBA" id="ARBA00022741"/>
    </source>
</evidence>
<keyword evidence="7" id="KW-1185">Reference proteome</keyword>
<protein>
    <submittedName>
        <fullName evidence="6">ABC-2 type transport system ATP-binding protein</fullName>
    </submittedName>
</protein>
<dbReference type="RefSeq" id="WP_240724370.1">
    <property type="nucleotide sequence ID" value="NZ_FMYV01000006.1"/>
</dbReference>
<keyword evidence="4 6" id="KW-0067">ATP-binding</keyword>
<name>A0A1G6NTM3_9BACT</name>
<organism evidence="6 7">
    <name type="scientific">Geotoga petraea</name>
    <dbReference type="NCBI Taxonomy" id="28234"/>
    <lineage>
        <taxon>Bacteria</taxon>
        <taxon>Thermotogati</taxon>
        <taxon>Thermotogota</taxon>
        <taxon>Thermotogae</taxon>
        <taxon>Petrotogales</taxon>
        <taxon>Petrotogaceae</taxon>
        <taxon>Geotoga</taxon>
    </lineage>
</organism>
<gene>
    <name evidence="6" type="ORF">SAMN04488588_1656</name>
</gene>
<dbReference type="EMBL" id="FMYV01000006">
    <property type="protein sequence ID" value="SDC71159.1"/>
    <property type="molecule type" value="Genomic_DNA"/>
</dbReference>
<dbReference type="InterPro" id="IPR050763">
    <property type="entry name" value="ABC_transporter_ATP-binding"/>
</dbReference>
<dbReference type="PANTHER" id="PTHR42711">
    <property type="entry name" value="ABC TRANSPORTER ATP-BINDING PROTEIN"/>
    <property type="match status" value="1"/>
</dbReference>
<keyword evidence="2" id="KW-0813">Transport</keyword>
<proteinExistence type="inferred from homology"/>
<sequence length="240" mass="27465">MIKVNEVSKSFNNSKVLNGISYEIKDGDFVLITGENGAGKSTLLKILIGLLIPDSGDVQIDNFNVKKDWKKISKEIGVVMSNERSLYWKLSGRENLDIFGGIYGVKRNKKKEKIIELLRYFNLIDHIDKPVENYSTGMRKKLMLCKALIHEPKTLFIDEALNGLDPKATEEMIFYLNKLNENGLTIIMISHILHGFNDDIKIMHLKDGKIDFIKRMKEIKNNSNGDIYSYYSNILSEGEK</sequence>
<dbReference type="SUPFAM" id="SSF52540">
    <property type="entry name" value="P-loop containing nucleoside triphosphate hydrolases"/>
    <property type="match status" value="1"/>
</dbReference>
<dbReference type="GO" id="GO:0005524">
    <property type="term" value="F:ATP binding"/>
    <property type="evidence" value="ECO:0007669"/>
    <property type="project" value="UniProtKB-KW"/>
</dbReference>
<evidence type="ECO:0000256" key="2">
    <source>
        <dbReference type="ARBA" id="ARBA00022448"/>
    </source>
</evidence>
<evidence type="ECO:0000256" key="4">
    <source>
        <dbReference type="ARBA" id="ARBA00022840"/>
    </source>
</evidence>
<dbReference type="Proteomes" id="UP000199322">
    <property type="component" value="Unassembled WGS sequence"/>
</dbReference>
<dbReference type="PANTHER" id="PTHR42711:SF5">
    <property type="entry name" value="ABC TRANSPORTER ATP-BINDING PROTEIN NATA"/>
    <property type="match status" value="1"/>
</dbReference>
<feature type="domain" description="ABC transporter" evidence="5">
    <location>
        <begin position="2"/>
        <end position="232"/>
    </location>
</feature>
<keyword evidence="3" id="KW-0547">Nucleotide-binding</keyword>
<evidence type="ECO:0000256" key="1">
    <source>
        <dbReference type="ARBA" id="ARBA00005417"/>
    </source>
</evidence>
<dbReference type="Gene3D" id="3.40.50.300">
    <property type="entry name" value="P-loop containing nucleotide triphosphate hydrolases"/>
    <property type="match status" value="1"/>
</dbReference>
<dbReference type="InterPro" id="IPR027417">
    <property type="entry name" value="P-loop_NTPase"/>
</dbReference>
<dbReference type="STRING" id="28234.SAMN04488588_1656"/>
<dbReference type="InterPro" id="IPR003439">
    <property type="entry name" value="ABC_transporter-like_ATP-bd"/>
</dbReference>
<dbReference type="Pfam" id="PF00005">
    <property type="entry name" value="ABC_tran"/>
    <property type="match status" value="1"/>
</dbReference>
<dbReference type="InterPro" id="IPR003593">
    <property type="entry name" value="AAA+_ATPase"/>
</dbReference>
<dbReference type="PROSITE" id="PS50893">
    <property type="entry name" value="ABC_TRANSPORTER_2"/>
    <property type="match status" value="1"/>
</dbReference>
<reference evidence="6 7" key="1">
    <citation type="submission" date="2016-10" db="EMBL/GenBank/DDBJ databases">
        <authorList>
            <person name="de Groot N.N."/>
        </authorList>
    </citation>
    <scope>NUCLEOTIDE SEQUENCE [LARGE SCALE GENOMIC DNA]</scope>
    <source>
        <strain evidence="6 7">WG14</strain>
    </source>
</reference>
<evidence type="ECO:0000259" key="5">
    <source>
        <dbReference type="PROSITE" id="PS50893"/>
    </source>
</evidence>
<dbReference type="SMART" id="SM00382">
    <property type="entry name" value="AAA"/>
    <property type="match status" value="1"/>
</dbReference>
<comment type="similarity">
    <text evidence="1">Belongs to the ABC transporter superfamily.</text>
</comment>